<accession>A0A0R1Y0B9</accession>
<dbReference type="Gene3D" id="1.10.3480.10">
    <property type="entry name" value="TorD-like"/>
    <property type="match status" value="1"/>
</dbReference>
<dbReference type="Pfam" id="PF02613">
    <property type="entry name" value="Nitrate_red_del"/>
    <property type="match status" value="1"/>
</dbReference>
<organism evidence="2 3">
    <name type="scientific">Agrilactobacillus composti DSM 18527 = JCM 14202</name>
    <dbReference type="NCBI Taxonomy" id="1423734"/>
    <lineage>
        <taxon>Bacteria</taxon>
        <taxon>Bacillati</taxon>
        <taxon>Bacillota</taxon>
        <taxon>Bacilli</taxon>
        <taxon>Lactobacillales</taxon>
        <taxon>Lactobacillaceae</taxon>
        <taxon>Agrilactobacillus</taxon>
    </lineage>
</organism>
<protein>
    <submittedName>
        <fullName evidence="2">Nitrate reductase molybdenum cofactor assembly chaperone</fullName>
    </submittedName>
</protein>
<comment type="caution">
    <text evidence="2">The sequence shown here is derived from an EMBL/GenBank/DDBJ whole genome shotgun (WGS) entry which is preliminary data.</text>
</comment>
<sequence length="201" mass="23666">MGGFGVINFKVLNQTKGDFYYLSHLLDYPQDELQSPEFLTNFQKEYSASAAKAEVQSIIQQFQQQSLEDLRLTYSDFFEMNKRFTLYMTFYRFEDSRQRGQVLAKLKMLYEMFGVSAAEQELTDYLPLMLEFLSYGDWANEPAVRTQDMQLLFSVLEDGTYRLLENGAIYQDEPYFRLIKIIRQELAKCVTDRTIITKTEV</sequence>
<name>A0A0R1Y0B9_9LACO</name>
<dbReference type="GO" id="GO:0051131">
    <property type="term" value="P:chaperone-mediated protein complex assembly"/>
    <property type="evidence" value="ECO:0007669"/>
    <property type="project" value="InterPro"/>
</dbReference>
<dbReference type="STRING" id="1423734.FC83_GL003158"/>
<dbReference type="GO" id="GO:0042128">
    <property type="term" value="P:nitrate assimilation"/>
    <property type="evidence" value="ECO:0007669"/>
    <property type="project" value="UniProtKB-KW"/>
</dbReference>
<dbReference type="InterPro" id="IPR036411">
    <property type="entry name" value="TorD-like_sf"/>
</dbReference>
<gene>
    <name evidence="2" type="ORF">FC83_GL003158</name>
</gene>
<dbReference type="PANTHER" id="PTHR43680">
    <property type="entry name" value="NITRATE REDUCTASE MOLYBDENUM COFACTOR ASSEMBLY CHAPERONE"/>
    <property type="match status" value="1"/>
</dbReference>
<evidence type="ECO:0000313" key="2">
    <source>
        <dbReference type="EMBL" id="KRM33078.1"/>
    </source>
</evidence>
<keyword evidence="1" id="KW-0534">Nitrate assimilation</keyword>
<dbReference type="AlphaFoldDB" id="A0A0R1Y0B9"/>
<dbReference type="PATRIC" id="fig|1423734.3.peg.3207"/>
<dbReference type="GO" id="GO:0051082">
    <property type="term" value="F:unfolded protein binding"/>
    <property type="evidence" value="ECO:0007669"/>
    <property type="project" value="InterPro"/>
</dbReference>
<evidence type="ECO:0000256" key="1">
    <source>
        <dbReference type="ARBA" id="ARBA00023063"/>
    </source>
</evidence>
<dbReference type="InterPro" id="IPR003765">
    <property type="entry name" value="NO3_reductase_chaperone_NarJ"/>
</dbReference>
<dbReference type="InterPro" id="IPR020945">
    <property type="entry name" value="DMSO/NO3_reduct_chaperone"/>
</dbReference>
<dbReference type="eggNOG" id="COG2180">
    <property type="taxonomic scope" value="Bacteria"/>
</dbReference>
<dbReference type="NCBIfam" id="TIGR00684">
    <property type="entry name" value="narJ"/>
    <property type="match status" value="1"/>
</dbReference>
<dbReference type="GO" id="GO:0016530">
    <property type="term" value="F:metallochaperone activity"/>
    <property type="evidence" value="ECO:0007669"/>
    <property type="project" value="TreeGrafter"/>
</dbReference>
<keyword evidence="3" id="KW-1185">Reference proteome</keyword>
<dbReference type="Proteomes" id="UP000051236">
    <property type="component" value="Unassembled WGS sequence"/>
</dbReference>
<dbReference type="EMBL" id="AZGA01000057">
    <property type="protein sequence ID" value="KRM33078.1"/>
    <property type="molecule type" value="Genomic_DNA"/>
</dbReference>
<dbReference type="SUPFAM" id="SSF89155">
    <property type="entry name" value="TorD-like"/>
    <property type="match status" value="1"/>
</dbReference>
<reference evidence="2 3" key="1">
    <citation type="journal article" date="2015" name="Genome Announc.">
        <title>Expanding the biotechnology potential of lactobacilli through comparative genomics of 213 strains and associated genera.</title>
        <authorList>
            <person name="Sun Z."/>
            <person name="Harris H.M."/>
            <person name="McCann A."/>
            <person name="Guo C."/>
            <person name="Argimon S."/>
            <person name="Zhang W."/>
            <person name="Yang X."/>
            <person name="Jeffery I.B."/>
            <person name="Cooney J.C."/>
            <person name="Kagawa T.F."/>
            <person name="Liu W."/>
            <person name="Song Y."/>
            <person name="Salvetti E."/>
            <person name="Wrobel A."/>
            <person name="Rasinkangas P."/>
            <person name="Parkhill J."/>
            <person name="Rea M.C."/>
            <person name="O'Sullivan O."/>
            <person name="Ritari J."/>
            <person name="Douillard F.P."/>
            <person name="Paul Ross R."/>
            <person name="Yang R."/>
            <person name="Briner A.E."/>
            <person name="Felis G.E."/>
            <person name="de Vos W.M."/>
            <person name="Barrangou R."/>
            <person name="Klaenhammer T.R."/>
            <person name="Caufield P.W."/>
            <person name="Cui Y."/>
            <person name="Zhang H."/>
            <person name="O'Toole P.W."/>
        </authorList>
    </citation>
    <scope>NUCLEOTIDE SEQUENCE [LARGE SCALE GENOMIC DNA]</scope>
    <source>
        <strain evidence="2 3">DSM 18527</strain>
    </source>
</reference>
<proteinExistence type="predicted"/>
<evidence type="ECO:0000313" key="3">
    <source>
        <dbReference type="Proteomes" id="UP000051236"/>
    </source>
</evidence>
<dbReference type="PANTHER" id="PTHR43680:SF2">
    <property type="entry name" value="NITRATE REDUCTASE MOLYBDENUM COFACTOR ASSEMBLY CHAPERONE NARJ"/>
    <property type="match status" value="1"/>
</dbReference>